<organism evidence="9 10">
    <name type="scientific">Halobaculum saliterrae</name>
    <dbReference type="NCBI Taxonomy" id="2073113"/>
    <lineage>
        <taxon>Archaea</taxon>
        <taxon>Methanobacteriati</taxon>
        <taxon>Methanobacteriota</taxon>
        <taxon>Stenosarchaea group</taxon>
        <taxon>Halobacteria</taxon>
        <taxon>Halobacteriales</taxon>
        <taxon>Haloferacaceae</taxon>
        <taxon>Halobaculum</taxon>
    </lineage>
</organism>
<dbReference type="Pfam" id="PF00512">
    <property type="entry name" value="HisKA"/>
    <property type="match status" value="1"/>
</dbReference>
<evidence type="ECO:0000256" key="4">
    <source>
        <dbReference type="ARBA" id="ARBA00022777"/>
    </source>
</evidence>
<dbReference type="Proteomes" id="UP000437065">
    <property type="component" value="Unassembled WGS sequence"/>
</dbReference>
<dbReference type="SMART" id="SM00387">
    <property type="entry name" value="HATPase_c"/>
    <property type="match status" value="1"/>
</dbReference>
<dbReference type="PROSITE" id="PS50109">
    <property type="entry name" value="HIS_KIN"/>
    <property type="match status" value="1"/>
</dbReference>
<feature type="region of interest" description="Disordered" evidence="6">
    <location>
        <begin position="359"/>
        <end position="378"/>
    </location>
</feature>
<accession>A0A6B0SZV9</accession>
<dbReference type="AlphaFoldDB" id="A0A6B0SZV9"/>
<comment type="catalytic activity">
    <reaction evidence="1">
        <text>ATP + protein L-histidine = ADP + protein N-phospho-L-histidine.</text>
        <dbReference type="EC" id="2.7.13.3"/>
    </reaction>
</comment>
<dbReference type="SUPFAM" id="SSF55874">
    <property type="entry name" value="ATPase domain of HSP90 chaperone/DNA topoisomerase II/histidine kinase"/>
    <property type="match status" value="1"/>
</dbReference>
<dbReference type="RefSeq" id="WP_159666065.1">
    <property type="nucleotide sequence ID" value="NZ_WUUS01000005.1"/>
</dbReference>
<protein>
    <recommendedName>
        <fullName evidence="2">histidine kinase</fullName>
        <ecNumber evidence="2">2.7.13.3</ecNumber>
    </recommendedName>
</protein>
<dbReference type="CDD" id="cd00082">
    <property type="entry name" value="HisKA"/>
    <property type="match status" value="1"/>
</dbReference>
<evidence type="ECO:0000256" key="7">
    <source>
        <dbReference type="SAM" id="Phobius"/>
    </source>
</evidence>
<gene>
    <name evidence="9" type="ORF">GRX01_09185</name>
</gene>
<feature type="transmembrane region" description="Helical" evidence="7">
    <location>
        <begin position="106"/>
        <end position="128"/>
    </location>
</feature>
<dbReference type="CDD" id="cd00075">
    <property type="entry name" value="HATPase"/>
    <property type="match status" value="1"/>
</dbReference>
<keyword evidence="4 9" id="KW-0418">Kinase</keyword>
<evidence type="ECO:0000256" key="5">
    <source>
        <dbReference type="ARBA" id="ARBA00023012"/>
    </source>
</evidence>
<dbReference type="InterPro" id="IPR050736">
    <property type="entry name" value="Sensor_HK_Regulatory"/>
</dbReference>
<keyword evidence="7" id="KW-0812">Transmembrane</keyword>
<dbReference type="Pfam" id="PF02518">
    <property type="entry name" value="HATPase_c"/>
    <property type="match status" value="1"/>
</dbReference>
<dbReference type="OrthoDB" id="8127at2157"/>
<evidence type="ECO:0000313" key="10">
    <source>
        <dbReference type="Proteomes" id="UP000437065"/>
    </source>
</evidence>
<dbReference type="PANTHER" id="PTHR43711">
    <property type="entry name" value="TWO-COMPONENT HISTIDINE KINASE"/>
    <property type="match status" value="1"/>
</dbReference>
<evidence type="ECO:0000256" key="2">
    <source>
        <dbReference type="ARBA" id="ARBA00012438"/>
    </source>
</evidence>
<dbReference type="EMBL" id="WUUS01000005">
    <property type="protein sequence ID" value="MXR41510.1"/>
    <property type="molecule type" value="Genomic_DNA"/>
</dbReference>
<feature type="domain" description="Histidine kinase" evidence="8">
    <location>
        <begin position="163"/>
        <end position="353"/>
    </location>
</feature>
<dbReference type="PANTHER" id="PTHR43711:SF1">
    <property type="entry name" value="HISTIDINE KINASE 1"/>
    <property type="match status" value="1"/>
</dbReference>
<dbReference type="SUPFAM" id="SSF47384">
    <property type="entry name" value="Homodimeric domain of signal transducing histidine kinase"/>
    <property type="match status" value="1"/>
</dbReference>
<evidence type="ECO:0000256" key="6">
    <source>
        <dbReference type="SAM" id="MobiDB-lite"/>
    </source>
</evidence>
<sequence>MGTGFDSSEYWLLVVSGMGVCLGLVLLGETIAIAVGPRSFSLEFAIGFLTSLLAIGALVYARRWIRRSGLSGERYRRIAGWCGGSAVGFLVLNLLFMISIPPESLSLAVAWARWTFSFGGGVGLLIGISQAQAFERARVAERLAAEQQATERQNELLEQFASIVSHDLRNPLNVATGHLDLARETGEDDHLERVESALERMDAIIEETLLLAREGQAVGETTRTDLGAIVETCWATVETADAEIVTEPLPTVEADGNRLRHVFENLFRNAIEHGGEAVTVRVGPLADGSGFFVEDDGPGIPQSEADEVFELGHTTSNQSSGFGLAIVARIVRAHGWEIRVTDSDTGGARFEVTGVTVVEGPASGSEDPAESPETLVGS</sequence>
<dbReference type="InterPro" id="IPR005467">
    <property type="entry name" value="His_kinase_dom"/>
</dbReference>
<dbReference type="GO" id="GO:0000155">
    <property type="term" value="F:phosphorelay sensor kinase activity"/>
    <property type="evidence" value="ECO:0007669"/>
    <property type="project" value="InterPro"/>
</dbReference>
<dbReference type="InterPro" id="IPR003594">
    <property type="entry name" value="HATPase_dom"/>
</dbReference>
<keyword evidence="7" id="KW-0472">Membrane</keyword>
<dbReference type="InterPro" id="IPR036097">
    <property type="entry name" value="HisK_dim/P_sf"/>
</dbReference>
<feature type="transmembrane region" description="Helical" evidence="7">
    <location>
        <begin position="40"/>
        <end position="61"/>
    </location>
</feature>
<evidence type="ECO:0000313" key="9">
    <source>
        <dbReference type="EMBL" id="MXR41510.1"/>
    </source>
</evidence>
<evidence type="ECO:0000259" key="8">
    <source>
        <dbReference type="PROSITE" id="PS50109"/>
    </source>
</evidence>
<dbReference type="EC" id="2.7.13.3" evidence="2"/>
<feature type="transmembrane region" description="Helical" evidence="7">
    <location>
        <begin position="12"/>
        <end position="34"/>
    </location>
</feature>
<evidence type="ECO:0000256" key="1">
    <source>
        <dbReference type="ARBA" id="ARBA00000085"/>
    </source>
</evidence>
<feature type="transmembrane region" description="Helical" evidence="7">
    <location>
        <begin position="81"/>
        <end position="100"/>
    </location>
</feature>
<proteinExistence type="predicted"/>
<evidence type="ECO:0000256" key="3">
    <source>
        <dbReference type="ARBA" id="ARBA00022679"/>
    </source>
</evidence>
<keyword evidence="7" id="KW-1133">Transmembrane helix</keyword>
<keyword evidence="3" id="KW-0808">Transferase</keyword>
<name>A0A6B0SZV9_9EURY</name>
<dbReference type="Gene3D" id="3.30.565.10">
    <property type="entry name" value="Histidine kinase-like ATPase, C-terminal domain"/>
    <property type="match status" value="1"/>
</dbReference>
<comment type="caution">
    <text evidence="9">The sequence shown here is derived from an EMBL/GenBank/DDBJ whole genome shotgun (WGS) entry which is preliminary data.</text>
</comment>
<dbReference type="InterPro" id="IPR036890">
    <property type="entry name" value="HATPase_C_sf"/>
</dbReference>
<dbReference type="Gene3D" id="1.10.287.130">
    <property type="match status" value="1"/>
</dbReference>
<dbReference type="InterPro" id="IPR003661">
    <property type="entry name" value="HisK_dim/P_dom"/>
</dbReference>
<keyword evidence="10" id="KW-1185">Reference proteome</keyword>
<dbReference type="SMART" id="SM00388">
    <property type="entry name" value="HisKA"/>
    <property type="match status" value="1"/>
</dbReference>
<reference evidence="9 10" key="1">
    <citation type="submission" date="2019-12" db="EMBL/GenBank/DDBJ databases">
        <title>Isolation and characterization of three novel carbon monoxide-oxidizing members of Halobacteria from salione crusts and soils.</title>
        <authorList>
            <person name="Myers M.R."/>
            <person name="King G.M."/>
        </authorList>
    </citation>
    <scope>NUCLEOTIDE SEQUENCE [LARGE SCALE GENOMIC DNA]</scope>
    <source>
        <strain evidence="9 10">WSA2</strain>
    </source>
</reference>
<keyword evidence="5" id="KW-0902">Two-component regulatory system</keyword>